<name>A0A917E8C9_9FLAO</name>
<dbReference type="RefSeq" id="WP_188405568.1">
    <property type="nucleotide sequence ID" value="NZ_BMGL01000004.1"/>
</dbReference>
<dbReference type="EMBL" id="BMGL01000004">
    <property type="protein sequence ID" value="GGE09260.1"/>
    <property type="molecule type" value="Genomic_DNA"/>
</dbReference>
<feature type="region of interest" description="Disordered" evidence="1">
    <location>
        <begin position="24"/>
        <end position="50"/>
    </location>
</feature>
<feature type="compositionally biased region" description="Pro residues" evidence="1">
    <location>
        <begin position="40"/>
        <end position="49"/>
    </location>
</feature>
<keyword evidence="3" id="KW-1185">Reference proteome</keyword>
<comment type="caution">
    <text evidence="2">The sequence shown here is derived from an EMBL/GenBank/DDBJ whole genome shotgun (WGS) entry which is preliminary data.</text>
</comment>
<organism evidence="2 3">
    <name type="scientific">Psychroflexus salis</name>
    <dbReference type="NCBI Taxonomy" id="1526574"/>
    <lineage>
        <taxon>Bacteria</taxon>
        <taxon>Pseudomonadati</taxon>
        <taxon>Bacteroidota</taxon>
        <taxon>Flavobacteriia</taxon>
        <taxon>Flavobacteriales</taxon>
        <taxon>Flavobacteriaceae</taxon>
        <taxon>Psychroflexus</taxon>
    </lineage>
</organism>
<protein>
    <submittedName>
        <fullName evidence="2">Uncharacterized protein</fullName>
    </submittedName>
</protein>
<proteinExistence type="predicted"/>
<dbReference type="Proteomes" id="UP000599688">
    <property type="component" value="Unassembled WGS sequence"/>
</dbReference>
<evidence type="ECO:0000256" key="1">
    <source>
        <dbReference type="SAM" id="MobiDB-lite"/>
    </source>
</evidence>
<evidence type="ECO:0000313" key="3">
    <source>
        <dbReference type="Proteomes" id="UP000599688"/>
    </source>
</evidence>
<dbReference type="AlphaFoldDB" id="A0A917E8C9"/>
<gene>
    <name evidence="2" type="ORF">GCM10010831_08530</name>
</gene>
<accession>A0A917E8C9</accession>
<sequence length="172" mass="20105">MLFIIACTKDDGLKDINKNVPITSEDRCLDDDSNDDPYNPNHPPEPDYPPYSYSVNTRPDLHRFFRDTILIQNNGYRKYVDYYYIVSDEIDYDSLNINAKVKIWDVALKLDEPILNALNPNYNGVLLNHELKSDILELSDILREYSQNESIFDEFQNDLNHIVGKTKSEILR</sequence>
<reference evidence="2 3" key="1">
    <citation type="journal article" date="2014" name="Int. J. Syst. Evol. Microbiol.">
        <title>Complete genome sequence of Corynebacterium casei LMG S-19264T (=DSM 44701T), isolated from a smear-ripened cheese.</title>
        <authorList>
            <consortium name="US DOE Joint Genome Institute (JGI-PGF)"/>
            <person name="Walter F."/>
            <person name="Albersmeier A."/>
            <person name="Kalinowski J."/>
            <person name="Ruckert C."/>
        </authorList>
    </citation>
    <scope>NUCLEOTIDE SEQUENCE [LARGE SCALE GENOMIC DNA]</scope>
    <source>
        <strain evidence="2 3">CGMCC 1.12925</strain>
    </source>
</reference>
<evidence type="ECO:0000313" key="2">
    <source>
        <dbReference type="EMBL" id="GGE09260.1"/>
    </source>
</evidence>